<name>A0A6J6VUS5_9ZZZZ</name>
<protein>
    <submittedName>
        <fullName evidence="2">Unannotated protein</fullName>
    </submittedName>
</protein>
<dbReference type="EMBL" id="CAEZZV010000041">
    <property type="protein sequence ID" value="CAB4774663.1"/>
    <property type="molecule type" value="Genomic_DNA"/>
</dbReference>
<organism evidence="2">
    <name type="scientific">freshwater metagenome</name>
    <dbReference type="NCBI Taxonomy" id="449393"/>
    <lineage>
        <taxon>unclassified sequences</taxon>
        <taxon>metagenomes</taxon>
        <taxon>ecological metagenomes</taxon>
    </lineage>
</organism>
<keyword evidence="1" id="KW-1133">Transmembrane helix</keyword>
<dbReference type="AlphaFoldDB" id="A0A6J6VUS5"/>
<keyword evidence="1" id="KW-0812">Transmembrane</keyword>
<keyword evidence="1" id="KW-0472">Membrane</keyword>
<sequence length="47" mass="4861">MSAPTPSQIAAMALMKDNLVARNALAAYLMVSAEAGSVMMIFADKAS</sequence>
<evidence type="ECO:0000256" key="1">
    <source>
        <dbReference type="SAM" id="Phobius"/>
    </source>
</evidence>
<reference evidence="2" key="1">
    <citation type="submission" date="2020-05" db="EMBL/GenBank/DDBJ databases">
        <authorList>
            <person name="Chiriac C."/>
            <person name="Salcher M."/>
            <person name="Ghai R."/>
            <person name="Kavagutti S V."/>
        </authorList>
    </citation>
    <scope>NUCLEOTIDE SEQUENCE</scope>
</reference>
<feature type="transmembrane region" description="Helical" evidence="1">
    <location>
        <begin position="25"/>
        <end position="43"/>
    </location>
</feature>
<proteinExistence type="predicted"/>
<accession>A0A6J6VUS5</accession>
<evidence type="ECO:0000313" key="2">
    <source>
        <dbReference type="EMBL" id="CAB4774663.1"/>
    </source>
</evidence>
<gene>
    <name evidence="2" type="ORF">UFOPK2921_00462</name>
</gene>